<dbReference type="SMART" id="SM00747">
    <property type="entry name" value="CFEM"/>
    <property type="match status" value="1"/>
</dbReference>
<dbReference type="GO" id="GO:0046872">
    <property type="term" value="F:metal ion binding"/>
    <property type="evidence" value="ECO:0007669"/>
    <property type="project" value="UniProtKB-UniRule"/>
</dbReference>
<dbReference type="GeneID" id="89940035"/>
<comment type="caution">
    <text evidence="18">The sequence shown here is derived from an EMBL/GenBank/DDBJ whole genome shotgun (WGS) entry which is preliminary data.</text>
</comment>
<feature type="binding site" description="axial binding residue" evidence="15">
    <location>
        <position position="48"/>
    </location>
    <ligand>
        <name>heme</name>
        <dbReference type="ChEBI" id="CHEBI:30413"/>
    </ligand>
    <ligandPart>
        <name>Fe</name>
        <dbReference type="ChEBI" id="CHEBI:18248"/>
    </ligandPart>
</feature>
<dbReference type="PANTHER" id="PTHR37928">
    <property type="entry name" value="CFEM DOMAIN PROTEIN (AFU_ORTHOLOGUE AFUA_6G14090)"/>
    <property type="match status" value="1"/>
</dbReference>
<dbReference type="PANTHER" id="PTHR37928:SF2">
    <property type="entry name" value="GPI ANCHORED CFEM DOMAIN PROTEIN (AFU_ORTHOLOGUE AFUA_6G10580)"/>
    <property type="match status" value="1"/>
</dbReference>
<feature type="chain" id="PRO_5043037566" description="CFEM domain-containing protein" evidence="16">
    <location>
        <begin position="18"/>
        <end position="95"/>
    </location>
</feature>
<evidence type="ECO:0000256" key="15">
    <source>
        <dbReference type="PROSITE-ProRule" id="PRU01356"/>
    </source>
</evidence>
<keyword evidence="6 15" id="KW-0349">Heme</keyword>
<feature type="signal peptide" evidence="16">
    <location>
        <begin position="1"/>
        <end position="17"/>
    </location>
</feature>
<dbReference type="EMBL" id="MU853357">
    <property type="protein sequence ID" value="KAK4109325.1"/>
    <property type="molecule type" value="Genomic_DNA"/>
</dbReference>
<comment type="caution">
    <text evidence="15">Lacks conserved residue(s) required for the propagation of feature annotation.</text>
</comment>
<evidence type="ECO:0000256" key="1">
    <source>
        <dbReference type="ARBA" id="ARBA00004609"/>
    </source>
</evidence>
<evidence type="ECO:0000256" key="16">
    <source>
        <dbReference type="SAM" id="SignalP"/>
    </source>
</evidence>
<keyword evidence="11" id="KW-0472">Membrane</keyword>
<keyword evidence="8 15" id="KW-0479">Metal-binding</keyword>
<comment type="similarity">
    <text evidence="3">Belongs to the RBT5 family.</text>
</comment>
<evidence type="ECO:0000313" key="19">
    <source>
        <dbReference type="Proteomes" id="UP001302812"/>
    </source>
</evidence>
<dbReference type="GO" id="GO:0005576">
    <property type="term" value="C:extracellular region"/>
    <property type="evidence" value="ECO:0007669"/>
    <property type="project" value="UniProtKB-SubCell"/>
</dbReference>
<reference evidence="18" key="2">
    <citation type="submission" date="2023-05" db="EMBL/GenBank/DDBJ databases">
        <authorList>
            <consortium name="Lawrence Berkeley National Laboratory"/>
            <person name="Steindorff A."/>
            <person name="Hensen N."/>
            <person name="Bonometti L."/>
            <person name="Westerberg I."/>
            <person name="Brannstrom I.O."/>
            <person name="Guillou S."/>
            <person name="Cros-Aarteil S."/>
            <person name="Calhoun S."/>
            <person name="Haridas S."/>
            <person name="Kuo A."/>
            <person name="Mondo S."/>
            <person name="Pangilinan J."/>
            <person name="Riley R."/>
            <person name="Labutti K."/>
            <person name="Andreopoulos B."/>
            <person name="Lipzen A."/>
            <person name="Chen C."/>
            <person name="Yanf M."/>
            <person name="Daum C."/>
            <person name="Ng V."/>
            <person name="Clum A."/>
            <person name="Ohm R."/>
            <person name="Martin F."/>
            <person name="Silar P."/>
            <person name="Natvig D."/>
            <person name="Lalanne C."/>
            <person name="Gautier V."/>
            <person name="Ament-Velasquez S.L."/>
            <person name="Kruys A."/>
            <person name="Hutchinson M.I."/>
            <person name="Powell A.J."/>
            <person name="Barry K."/>
            <person name="Miller A.N."/>
            <person name="Grigoriev I.V."/>
            <person name="Debuchy R."/>
            <person name="Gladieux P."/>
            <person name="Thoren M.H."/>
            <person name="Johannesson H."/>
        </authorList>
    </citation>
    <scope>NUCLEOTIDE SEQUENCE</scope>
    <source>
        <strain evidence="18">CBS 508.74</strain>
    </source>
</reference>
<evidence type="ECO:0000256" key="6">
    <source>
        <dbReference type="ARBA" id="ARBA00022617"/>
    </source>
</evidence>
<sequence>MQLKIMLMAAIAAFATAQEVPDTGGIPACATNCIESVFPLSGCAHLYDFPCLCQADEEYNTVIASCIVGACSFKDVVAMIQWKTDTCASYGVEWP</sequence>
<evidence type="ECO:0000256" key="14">
    <source>
        <dbReference type="ARBA" id="ARBA00023288"/>
    </source>
</evidence>
<keyword evidence="5" id="KW-0964">Secreted</keyword>
<proteinExistence type="inferred from homology"/>
<evidence type="ECO:0000256" key="2">
    <source>
        <dbReference type="ARBA" id="ARBA00004613"/>
    </source>
</evidence>
<keyword evidence="13" id="KW-0325">Glycoprotein</keyword>
<evidence type="ECO:0000256" key="12">
    <source>
        <dbReference type="ARBA" id="ARBA00023157"/>
    </source>
</evidence>
<reference evidence="18" key="1">
    <citation type="journal article" date="2023" name="Mol. Phylogenet. Evol.">
        <title>Genome-scale phylogeny and comparative genomics of the fungal order Sordariales.</title>
        <authorList>
            <person name="Hensen N."/>
            <person name="Bonometti L."/>
            <person name="Westerberg I."/>
            <person name="Brannstrom I.O."/>
            <person name="Guillou S."/>
            <person name="Cros-Aarteil S."/>
            <person name="Calhoun S."/>
            <person name="Haridas S."/>
            <person name="Kuo A."/>
            <person name="Mondo S."/>
            <person name="Pangilinan J."/>
            <person name="Riley R."/>
            <person name="LaButti K."/>
            <person name="Andreopoulos B."/>
            <person name="Lipzen A."/>
            <person name="Chen C."/>
            <person name="Yan M."/>
            <person name="Daum C."/>
            <person name="Ng V."/>
            <person name="Clum A."/>
            <person name="Steindorff A."/>
            <person name="Ohm R.A."/>
            <person name="Martin F."/>
            <person name="Silar P."/>
            <person name="Natvig D.O."/>
            <person name="Lalanne C."/>
            <person name="Gautier V."/>
            <person name="Ament-Velasquez S.L."/>
            <person name="Kruys A."/>
            <person name="Hutchinson M.I."/>
            <person name="Powell A.J."/>
            <person name="Barry K."/>
            <person name="Miller A.N."/>
            <person name="Grigoriev I.V."/>
            <person name="Debuchy R."/>
            <person name="Gladieux P."/>
            <person name="Hiltunen Thoren M."/>
            <person name="Johannesson H."/>
        </authorList>
    </citation>
    <scope>NUCLEOTIDE SEQUENCE</scope>
    <source>
        <strain evidence="18">CBS 508.74</strain>
    </source>
</reference>
<evidence type="ECO:0000256" key="8">
    <source>
        <dbReference type="ARBA" id="ARBA00022723"/>
    </source>
</evidence>
<name>A0AAN6QJM3_9PEZI</name>
<dbReference type="GO" id="GO:0098552">
    <property type="term" value="C:side of membrane"/>
    <property type="evidence" value="ECO:0007669"/>
    <property type="project" value="UniProtKB-KW"/>
</dbReference>
<evidence type="ECO:0000256" key="7">
    <source>
        <dbReference type="ARBA" id="ARBA00022622"/>
    </source>
</evidence>
<evidence type="ECO:0000313" key="18">
    <source>
        <dbReference type="EMBL" id="KAK4109325.1"/>
    </source>
</evidence>
<evidence type="ECO:0000259" key="17">
    <source>
        <dbReference type="PROSITE" id="PS52012"/>
    </source>
</evidence>
<dbReference type="Proteomes" id="UP001302812">
    <property type="component" value="Unassembled WGS sequence"/>
</dbReference>
<dbReference type="InterPro" id="IPR008427">
    <property type="entry name" value="Extracellular_membr_CFEM_dom"/>
</dbReference>
<dbReference type="Pfam" id="PF05730">
    <property type="entry name" value="CFEM"/>
    <property type="match status" value="1"/>
</dbReference>
<keyword evidence="19" id="KW-1185">Reference proteome</keyword>
<keyword evidence="12" id="KW-1015">Disulfide bond</keyword>
<accession>A0AAN6QJM3</accession>
<evidence type="ECO:0000256" key="5">
    <source>
        <dbReference type="ARBA" id="ARBA00022525"/>
    </source>
</evidence>
<gene>
    <name evidence="18" type="ORF">N656DRAFT_783239</name>
</gene>
<keyword evidence="14" id="KW-0449">Lipoprotein</keyword>
<keyword evidence="4" id="KW-1003">Cell membrane</keyword>
<dbReference type="AlphaFoldDB" id="A0AAN6QJM3"/>
<evidence type="ECO:0000256" key="3">
    <source>
        <dbReference type="ARBA" id="ARBA00010031"/>
    </source>
</evidence>
<dbReference type="RefSeq" id="XP_064666895.1">
    <property type="nucleotide sequence ID" value="XM_064815910.1"/>
</dbReference>
<dbReference type="GO" id="GO:0005886">
    <property type="term" value="C:plasma membrane"/>
    <property type="evidence" value="ECO:0007669"/>
    <property type="project" value="UniProtKB-SubCell"/>
</dbReference>
<evidence type="ECO:0000256" key="10">
    <source>
        <dbReference type="ARBA" id="ARBA00023004"/>
    </source>
</evidence>
<dbReference type="InterPro" id="IPR051735">
    <property type="entry name" value="CFEM_domain"/>
</dbReference>
<evidence type="ECO:0000256" key="9">
    <source>
        <dbReference type="ARBA" id="ARBA00022729"/>
    </source>
</evidence>
<evidence type="ECO:0000256" key="11">
    <source>
        <dbReference type="ARBA" id="ARBA00023136"/>
    </source>
</evidence>
<comment type="subcellular location">
    <subcellularLocation>
        <location evidence="1">Cell membrane</location>
        <topology evidence="1">Lipid-anchor</topology>
        <topology evidence="1">GPI-anchor</topology>
    </subcellularLocation>
    <subcellularLocation>
        <location evidence="2">Secreted</location>
    </subcellularLocation>
</comment>
<dbReference type="PROSITE" id="PS52012">
    <property type="entry name" value="CFEM"/>
    <property type="match status" value="1"/>
</dbReference>
<organism evidence="18 19">
    <name type="scientific">Canariomyces notabilis</name>
    <dbReference type="NCBI Taxonomy" id="2074819"/>
    <lineage>
        <taxon>Eukaryota</taxon>
        <taxon>Fungi</taxon>
        <taxon>Dikarya</taxon>
        <taxon>Ascomycota</taxon>
        <taxon>Pezizomycotina</taxon>
        <taxon>Sordariomycetes</taxon>
        <taxon>Sordariomycetidae</taxon>
        <taxon>Sordariales</taxon>
        <taxon>Chaetomiaceae</taxon>
        <taxon>Canariomyces</taxon>
    </lineage>
</organism>
<keyword evidence="10 15" id="KW-0408">Iron</keyword>
<evidence type="ECO:0000256" key="13">
    <source>
        <dbReference type="ARBA" id="ARBA00023180"/>
    </source>
</evidence>
<feature type="domain" description="CFEM" evidence="17">
    <location>
        <begin position="1"/>
        <end position="95"/>
    </location>
</feature>
<protein>
    <recommendedName>
        <fullName evidence="17">CFEM domain-containing protein</fullName>
    </recommendedName>
</protein>
<keyword evidence="7" id="KW-0336">GPI-anchor</keyword>
<evidence type="ECO:0000256" key="4">
    <source>
        <dbReference type="ARBA" id="ARBA00022475"/>
    </source>
</evidence>
<keyword evidence="9 16" id="KW-0732">Signal</keyword>